<name>A0A0D9QDL5_PLAFR</name>
<dbReference type="EMBL" id="KQ001747">
    <property type="protein sequence ID" value="KJP85130.1"/>
    <property type="molecule type" value="Genomic_DNA"/>
</dbReference>
<evidence type="ECO:0000313" key="3">
    <source>
        <dbReference type="EMBL" id="KJP85130.1"/>
    </source>
</evidence>
<protein>
    <submittedName>
        <fullName evidence="3">Uncharacterized protein</fullName>
    </submittedName>
</protein>
<proteinExistence type="predicted"/>
<evidence type="ECO:0000256" key="1">
    <source>
        <dbReference type="SAM" id="MobiDB-lite"/>
    </source>
</evidence>
<sequence length="344" mass="39196">MKAIITGSLCLMKFSLCYILLLAYHSSAKLTYRDVSNILYSRDSTSDLGIQEAYTNSYESLAASSESLAASSESLSGSNLSLNDLYGSAESLACEGEPHDKTFFGDVLSGGISADDISKEDLFRVEQGYEEILNDVLKNKFQKKISISGNSLFQDDQSWRGDFRRNYSETSLDRDMESFKNEKSREGLNIDSEEPRRSTHGVNAPQGEEKYVNLQEHLEGQRNHQRNNVNIKLSRNYGQADMYNVRKNSFFTKSIYYLSFGPTVTVLLIILIQLSNPWIGWPLLVCSTVLLSALTYAMRSNKTQCERIFRKWRKKLNKVKKGGWTIRRFLNKVDKFLFDVLDGF</sequence>
<feature type="compositionally biased region" description="Basic and acidic residues" evidence="1">
    <location>
        <begin position="174"/>
        <end position="197"/>
    </location>
</feature>
<feature type="transmembrane region" description="Helical" evidence="2">
    <location>
        <begin position="255"/>
        <end position="272"/>
    </location>
</feature>
<evidence type="ECO:0000313" key="4">
    <source>
        <dbReference type="Proteomes" id="UP000054561"/>
    </source>
</evidence>
<dbReference type="AlphaFoldDB" id="A0A0D9QDL5"/>
<dbReference type="VEuPathDB" id="PlasmoDB:AK88_05240"/>
<dbReference type="OrthoDB" id="386314at2759"/>
<evidence type="ECO:0000256" key="2">
    <source>
        <dbReference type="SAM" id="Phobius"/>
    </source>
</evidence>
<gene>
    <name evidence="3" type="ORF">AK88_05240</name>
</gene>
<dbReference type="GeneID" id="24270554"/>
<reference evidence="3 4" key="1">
    <citation type="submission" date="2014-03" db="EMBL/GenBank/DDBJ databases">
        <title>The Genome Sequence of Plasmodium fragile nilgiri.</title>
        <authorList>
            <consortium name="The Broad Institute Genomics Platform"/>
            <consortium name="The Broad Institute Genome Sequencing Center for Infectious Disease"/>
            <person name="Neafsey D."/>
            <person name="Duraisingh M."/>
            <person name="Young S.K."/>
            <person name="Zeng Q."/>
            <person name="Gargeya S."/>
            <person name="Abouelleil A."/>
            <person name="Alvarado L."/>
            <person name="Chapman S.B."/>
            <person name="Gainer-Dewar J."/>
            <person name="Goldberg J."/>
            <person name="Griggs A."/>
            <person name="Gujja S."/>
            <person name="Hansen M."/>
            <person name="Howarth C."/>
            <person name="Imamovic A."/>
            <person name="Larimer J."/>
            <person name="Pearson M."/>
            <person name="Poon T.W."/>
            <person name="Priest M."/>
            <person name="Roberts A."/>
            <person name="Saif S."/>
            <person name="Shea T."/>
            <person name="Sykes S."/>
            <person name="Wortman J."/>
            <person name="Nusbaum C."/>
            <person name="Birren B."/>
        </authorList>
    </citation>
    <scope>NUCLEOTIDE SEQUENCE [LARGE SCALE GENOMIC DNA]</scope>
    <source>
        <strain evidence="4">nilgiri</strain>
    </source>
</reference>
<keyword evidence="4" id="KW-1185">Reference proteome</keyword>
<keyword evidence="2" id="KW-0812">Transmembrane</keyword>
<feature type="region of interest" description="Disordered" evidence="1">
    <location>
        <begin position="174"/>
        <end position="208"/>
    </location>
</feature>
<organism evidence="3 4">
    <name type="scientific">Plasmodium fragile</name>
    <dbReference type="NCBI Taxonomy" id="5857"/>
    <lineage>
        <taxon>Eukaryota</taxon>
        <taxon>Sar</taxon>
        <taxon>Alveolata</taxon>
        <taxon>Apicomplexa</taxon>
        <taxon>Aconoidasida</taxon>
        <taxon>Haemosporida</taxon>
        <taxon>Plasmodiidae</taxon>
        <taxon>Plasmodium</taxon>
        <taxon>Plasmodium (Plasmodium)</taxon>
    </lineage>
</organism>
<dbReference type="OMA" id="QCERIFR"/>
<dbReference type="RefSeq" id="XP_012338265.1">
    <property type="nucleotide sequence ID" value="XM_012482842.1"/>
</dbReference>
<feature type="transmembrane region" description="Helical" evidence="2">
    <location>
        <begin position="6"/>
        <end position="24"/>
    </location>
</feature>
<keyword evidence="2" id="KW-0472">Membrane</keyword>
<dbReference type="Proteomes" id="UP000054561">
    <property type="component" value="Unassembled WGS sequence"/>
</dbReference>
<feature type="transmembrane region" description="Helical" evidence="2">
    <location>
        <begin position="278"/>
        <end position="298"/>
    </location>
</feature>
<keyword evidence="2" id="KW-1133">Transmembrane helix</keyword>
<accession>A0A0D9QDL5</accession>